<dbReference type="RefSeq" id="WP_212116691.1">
    <property type="nucleotide sequence ID" value="NZ_JAGTPX020000001.1"/>
</dbReference>
<reference evidence="1" key="1">
    <citation type="submission" date="2021-04" db="EMBL/GenBank/DDBJ databases">
        <title>Genomic analysis of electroactive and textile dye degrading Bacillus circulans strain: DC10 isolated from constructed wetland-microbial fuel cells treating textile dye wastewaters.</title>
        <authorList>
            <person name="Patel D.U."/>
            <person name="Desai C.R."/>
        </authorList>
    </citation>
    <scope>NUCLEOTIDE SEQUENCE</scope>
    <source>
        <strain evidence="1">DC10</strain>
    </source>
</reference>
<organism evidence="1">
    <name type="scientific">Niallia circulans</name>
    <name type="common">Bacillus circulans</name>
    <dbReference type="NCBI Taxonomy" id="1397"/>
    <lineage>
        <taxon>Bacteria</taxon>
        <taxon>Bacillati</taxon>
        <taxon>Bacillota</taxon>
        <taxon>Bacilli</taxon>
        <taxon>Bacillales</taxon>
        <taxon>Bacillaceae</taxon>
        <taxon>Niallia</taxon>
    </lineage>
</organism>
<name>A0A941G8N6_NIACI</name>
<dbReference type="AlphaFoldDB" id="A0A941G8N6"/>
<comment type="caution">
    <text evidence="1">The sequence shown here is derived from an EMBL/GenBank/DDBJ whole genome shotgun (WGS) entry which is preliminary data.</text>
</comment>
<dbReference type="EMBL" id="JAGTPX010000001">
    <property type="protein sequence ID" value="MBR8668034.1"/>
    <property type="molecule type" value="Genomic_DNA"/>
</dbReference>
<accession>A0A941G8N6</accession>
<sequence length="76" mass="8932">MNKYFYVPLQREGIQAEAEIKQAINDLVSRGYELVFGPQCFTKTGKKFVAKEKRRVAFDENVQSNMWRAKMRKEKG</sequence>
<protein>
    <submittedName>
        <fullName evidence="1">Uncharacterized protein</fullName>
    </submittedName>
</protein>
<proteinExistence type="predicted"/>
<gene>
    <name evidence="1" type="ORF">KD144_00650</name>
</gene>
<evidence type="ECO:0000313" key="1">
    <source>
        <dbReference type="EMBL" id="MBR8668034.1"/>
    </source>
</evidence>